<evidence type="ECO:0000313" key="3">
    <source>
        <dbReference type="Proteomes" id="UP001233999"/>
    </source>
</evidence>
<sequence>YNTNGEECDKKIQESKNLLFKNKRFQKTSGGAGISWEYYNIFSDIFMADESINPMSQLSTEIREDVTMDALPSTSEISENMPANTPMSTPRSSLGPKQKKNIED</sequence>
<gene>
    <name evidence="2" type="ORF">L9F63_009037</name>
</gene>
<reference evidence="2" key="1">
    <citation type="journal article" date="2023" name="IScience">
        <title>Live-bearing cockroach genome reveals convergent evolutionary mechanisms linked to viviparity in insects and beyond.</title>
        <authorList>
            <person name="Fouks B."/>
            <person name="Harrison M.C."/>
            <person name="Mikhailova A.A."/>
            <person name="Marchal E."/>
            <person name="English S."/>
            <person name="Carruthers M."/>
            <person name="Jennings E.C."/>
            <person name="Chiamaka E.L."/>
            <person name="Frigard R.A."/>
            <person name="Pippel M."/>
            <person name="Attardo G.M."/>
            <person name="Benoit J.B."/>
            <person name="Bornberg-Bauer E."/>
            <person name="Tobe S.S."/>
        </authorList>
    </citation>
    <scope>NUCLEOTIDE SEQUENCE</scope>
    <source>
        <strain evidence="2">Stay&amp;Tobe</strain>
    </source>
</reference>
<proteinExistence type="predicted"/>
<keyword evidence="3" id="KW-1185">Reference proteome</keyword>
<dbReference type="Proteomes" id="UP001233999">
    <property type="component" value="Unassembled WGS sequence"/>
</dbReference>
<dbReference type="AlphaFoldDB" id="A0AAD8E123"/>
<dbReference type="EMBL" id="JASPKZ010010694">
    <property type="protein sequence ID" value="KAJ9573583.1"/>
    <property type="molecule type" value="Genomic_DNA"/>
</dbReference>
<feature type="compositionally biased region" description="Polar residues" evidence="1">
    <location>
        <begin position="72"/>
        <end position="92"/>
    </location>
</feature>
<evidence type="ECO:0000313" key="2">
    <source>
        <dbReference type="EMBL" id="KAJ9573583.1"/>
    </source>
</evidence>
<accession>A0AAD8E123</accession>
<evidence type="ECO:0000256" key="1">
    <source>
        <dbReference type="SAM" id="MobiDB-lite"/>
    </source>
</evidence>
<organism evidence="2 3">
    <name type="scientific">Diploptera punctata</name>
    <name type="common">Pacific beetle cockroach</name>
    <dbReference type="NCBI Taxonomy" id="6984"/>
    <lineage>
        <taxon>Eukaryota</taxon>
        <taxon>Metazoa</taxon>
        <taxon>Ecdysozoa</taxon>
        <taxon>Arthropoda</taxon>
        <taxon>Hexapoda</taxon>
        <taxon>Insecta</taxon>
        <taxon>Pterygota</taxon>
        <taxon>Neoptera</taxon>
        <taxon>Polyneoptera</taxon>
        <taxon>Dictyoptera</taxon>
        <taxon>Blattodea</taxon>
        <taxon>Blaberoidea</taxon>
        <taxon>Blaberidae</taxon>
        <taxon>Diplopterinae</taxon>
        <taxon>Diploptera</taxon>
    </lineage>
</organism>
<feature type="region of interest" description="Disordered" evidence="1">
    <location>
        <begin position="69"/>
        <end position="104"/>
    </location>
</feature>
<reference evidence="2" key="2">
    <citation type="submission" date="2023-05" db="EMBL/GenBank/DDBJ databases">
        <authorList>
            <person name="Fouks B."/>
        </authorList>
    </citation>
    <scope>NUCLEOTIDE SEQUENCE</scope>
    <source>
        <strain evidence="2">Stay&amp;Tobe</strain>
        <tissue evidence="2">Testes</tissue>
    </source>
</reference>
<protein>
    <submittedName>
        <fullName evidence="2">Uncharacterized protein</fullName>
    </submittedName>
</protein>
<feature type="non-terminal residue" evidence="2">
    <location>
        <position position="1"/>
    </location>
</feature>
<name>A0AAD8E123_DIPPU</name>
<comment type="caution">
    <text evidence="2">The sequence shown here is derived from an EMBL/GenBank/DDBJ whole genome shotgun (WGS) entry which is preliminary data.</text>
</comment>